<protein>
    <submittedName>
        <fullName evidence="4">Uncharacterized protein C10orf62 homolog</fullName>
    </submittedName>
</protein>
<keyword evidence="3" id="KW-1185">Reference proteome</keyword>
<feature type="region of interest" description="Disordered" evidence="1">
    <location>
        <begin position="98"/>
        <end position="117"/>
    </location>
</feature>
<dbReference type="PANTHER" id="PTHR23008">
    <property type="entry name" value="CHROMOSOME 28 C10ORF62 HOMOLOG"/>
    <property type="match status" value="1"/>
</dbReference>
<keyword evidence="2" id="KW-0812">Transmembrane</keyword>
<feature type="compositionally biased region" description="Polar residues" evidence="1">
    <location>
        <begin position="140"/>
        <end position="151"/>
    </location>
</feature>
<evidence type="ECO:0000256" key="2">
    <source>
        <dbReference type="SAM" id="Phobius"/>
    </source>
</evidence>
<evidence type="ECO:0000313" key="3">
    <source>
        <dbReference type="Proteomes" id="UP000515203"/>
    </source>
</evidence>
<dbReference type="CTD" id="105978428"/>
<dbReference type="InParanoid" id="A0A6P6DXJ2"/>
<dbReference type="OrthoDB" id="9450232at2759"/>
<feature type="compositionally biased region" description="Polar residues" evidence="1">
    <location>
        <begin position="297"/>
        <end position="307"/>
    </location>
</feature>
<evidence type="ECO:0000256" key="1">
    <source>
        <dbReference type="SAM" id="MobiDB-lite"/>
    </source>
</evidence>
<accession>A0A6P6DXJ2</accession>
<feature type="compositionally biased region" description="Low complexity" evidence="1">
    <location>
        <begin position="264"/>
        <end position="296"/>
    </location>
</feature>
<dbReference type="InterPro" id="IPR037649">
    <property type="entry name" value="C10orf62"/>
</dbReference>
<sequence>MVLTWQHDCVLLARPAWRGVLEAFLEFIQQPSCRVVLGTILLLGGGGLLLWAQRKRTSKLAPASAQGESAESHNAEESWIKSHFSCLSKEKLALDNHASTSNNAIQPESGGGKASTTIRVETVTSRHGEGATRLHRESVTSRQKMSGSSVTKETHKESGKPSSMDEATWAGVAACVKEIDIQGQRVADSMLQRATAYQHSGHLDSRDINPEELKALEEVEMKLKRSFLTQRETTTAGANHTRTFYGHQSHPGHPSHQNHAGHPSHQSQMGHQSHQSQTGHQSHQNHTGHQSHQSHSLPNRSHQMCNS</sequence>
<feature type="region of interest" description="Disordered" evidence="1">
    <location>
        <begin position="242"/>
        <end position="307"/>
    </location>
</feature>
<reference evidence="4" key="1">
    <citation type="submission" date="2025-08" db="UniProtKB">
        <authorList>
            <consortium name="RefSeq"/>
        </authorList>
    </citation>
    <scope>IDENTIFICATION</scope>
</reference>
<proteinExistence type="predicted"/>
<feature type="region of interest" description="Disordered" evidence="1">
    <location>
        <begin position="124"/>
        <end position="166"/>
    </location>
</feature>
<dbReference type="AlphaFoldDB" id="A0A6P6DXJ2"/>
<name>A0A6P6DXJ2_OCTDE</name>
<dbReference type="Proteomes" id="UP000515203">
    <property type="component" value="Unplaced"/>
</dbReference>
<organism evidence="3 4">
    <name type="scientific">Octodon degus</name>
    <name type="common">Degu</name>
    <name type="synonym">Sciurus degus</name>
    <dbReference type="NCBI Taxonomy" id="10160"/>
    <lineage>
        <taxon>Eukaryota</taxon>
        <taxon>Metazoa</taxon>
        <taxon>Chordata</taxon>
        <taxon>Craniata</taxon>
        <taxon>Vertebrata</taxon>
        <taxon>Euteleostomi</taxon>
        <taxon>Mammalia</taxon>
        <taxon>Eutheria</taxon>
        <taxon>Euarchontoglires</taxon>
        <taxon>Glires</taxon>
        <taxon>Rodentia</taxon>
        <taxon>Hystricomorpha</taxon>
        <taxon>Octodontidae</taxon>
        <taxon>Octodon</taxon>
    </lineage>
</organism>
<dbReference type="RefSeq" id="XP_023564794.1">
    <property type="nucleotide sequence ID" value="XM_023709026.1"/>
</dbReference>
<dbReference type="Pfam" id="PF17729">
    <property type="entry name" value="DUF5569"/>
    <property type="match status" value="1"/>
</dbReference>
<keyword evidence="2" id="KW-1133">Transmembrane helix</keyword>
<feature type="transmembrane region" description="Helical" evidence="2">
    <location>
        <begin position="35"/>
        <end position="52"/>
    </location>
</feature>
<keyword evidence="2" id="KW-0472">Membrane</keyword>
<dbReference type="PANTHER" id="PTHR23008:SF0">
    <property type="entry name" value="CHROMOSOME 10 OPEN READING FRAME 62"/>
    <property type="match status" value="1"/>
</dbReference>
<dbReference type="FunCoup" id="A0A6P6DXJ2">
    <property type="interactions" value="1"/>
</dbReference>
<dbReference type="GeneID" id="105741284"/>
<evidence type="ECO:0000313" key="4">
    <source>
        <dbReference type="RefSeq" id="XP_023564794.1"/>
    </source>
</evidence>
<gene>
    <name evidence="4" type="primary">CUNH10orf62</name>
</gene>
<feature type="compositionally biased region" description="Basic and acidic residues" evidence="1">
    <location>
        <begin position="124"/>
        <end position="139"/>
    </location>
</feature>